<dbReference type="Pfam" id="PF00288">
    <property type="entry name" value="GHMP_kinases_N"/>
    <property type="match status" value="1"/>
</dbReference>
<evidence type="ECO:0000256" key="1">
    <source>
        <dbReference type="ARBA" id="ARBA00022605"/>
    </source>
</evidence>
<evidence type="ECO:0000313" key="12">
    <source>
        <dbReference type="Proteomes" id="UP000291469"/>
    </source>
</evidence>
<keyword evidence="3 7" id="KW-0791">Threonine biosynthesis</keyword>
<feature type="domain" description="GHMP kinase N-terminal" evidence="9">
    <location>
        <begin position="61"/>
        <end position="143"/>
    </location>
</feature>
<dbReference type="GO" id="GO:0005524">
    <property type="term" value="F:ATP binding"/>
    <property type="evidence" value="ECO:0007669"/>
    <property type="project" value="UniProtKB-UniRule"/>
</dbReference>
<sequence length="301" mass="30259">MEPDDVVRVEVPGTSANLGPGFDVLAAALDLHLVAATAAPGPRRVTVEGQGADELPGDDGNLVWRAFVGYCERFGAEVPDVGLRVRSDIPLERGLGSSAAAAVAGVALGRAVTRAGGSDQDLIDLAAAIEGHADNAAAAVLGGIVVAVDGVARRFDPAPGLRPLVCIPSERQATQAARAILPARVPLATAAANGGRTALALAGLTGLAALDPRTFTDELHEPARLEAMGPTGALVRRLRDTGIAACLSGAGPTVLAIVGARDESAPASVAELAGPEWEVRVSGWDRSGAAACPPTVLPAEA</sequence>
<keyword evidence="6 7" id="KW-0067">ATP-binding</keyword>
<accession>A0A411YD82</accession>
<gene>
    <name evidence="7 11" type="primary">thrB</name>
    <name evidence="11" type="ORF">ER308_06005</name>
</gene>
<evidence type="ECO:0000256" key="2">
    <source>
        <dbReference type="ARBA" id="ARBA00022679"/>
    </source>
</evidence>
<comment type="function">
    <text evidence="7">Catalyzes the ATP-dependent phosphorylation of L-homoserine to L-homoserine phosphate.</text>
</comment>
<keyword evidence="12" id="KW-1185">Reference proteome</keyword>
<keyword evidence="5 7" id="KW-0418">Kinase</keyword>
<dbReference type="OrthoDB" id="9769912at2"/>
<dbReference type="RefSeq" id="WP_131154133.1">
    <property type="nucleotide sequence ID" value="NZ_CP036402.1"/>
</dbReference>
<evidence type="ECO:0000256" key="4">
    <source>
        <dbReference type="ARBA" id="ARBA00022741"/>
    </source>
</evidence>
<protein>
    <recommendedName>
        <fullName evidence="7 8">Homoserine kinase</fullName>
        <shortName evidence="7">HK</shortName>
        <shortName evidence="7">HSK</shortName>
        <ecNumber evidence="7 8">2.7.1.39</ecNumber>
    </recommendedName>
</protein>
<keyword evidence="7" id="KW-0963">Cytoplasm</keyword>
<keyword evidence="2 7" id="KW-0808">Transferase</keyword>
<evidence type="ECO:0000256" key="8">
    <source>
        <dbReference type="NCBIfam" id="TIGR00191"/>
    </source>
</evidence>
<name>A0A411YD82_9ACTN</name>
<reference evidence="11 12" key="1">
    <citation type="submission" date="2019-01" db="EMBL/GenBank/DDBJ databases">
        <title>Egibacter rhizosphaerae EGI 80759T.</title>
        <authorList>
            <person name="Chen D.-D."/>
            <person name="Tian Y."/>
            <person name="Jiao J.-Y."/>
            <person name="Zhang X.-T."/>
            <person name="Zhang Y.-G."/>
            <person name="Zhang Y."/>
            <person name="Xiao M."/>
            <person name="Shu W.-S."/>
            <person name="Li W.-J."/>
        </authorList>
    </citation>
    <scope>NUCLEOTIDE SEQUENCE [LARGE SCALE GENOMIC DNA]</scope>
    <source>
        <strain evidence="11 12">EGI 80759</strain>
    </source>
</reference>
<dbReference type="InterPro" id="IPR020568">
    <property type="entry name" value="Ribosomal_Su5_D2-typ_SF"/>
</dbReference>
<dbReference type="EC" id="2.7.1.39" evidence="7 8"/>
<evidence type="ECO:0000256" key="5">
    <source>
        <dbReference type="ARBA" id="ARBA00022777"/>
    </source>
</evidence>
<feature type="domain" description="GHMP kinase C-terminal" evidence="10">
    <location>
        <begin position="217"/>
        <end position="270"/>
    </location>
</feature>
<dbReference type="InterPro" id="IPR036554">
    <property type="entry name" value="GHMP_kinase_C_sf"/>
</dbReference>
<dbReference type="SUPFAM" id="SSF55060">
    <property type="entry name" value="GHMP Kinase, C-terminal domain"/>
    <property type="match status" value="1"/>
</dbReference>
<dbReference type="Gene3D" id="3.30.70.890">
    <property type="entry name" value="GHMP kinase, C-terminal domain"/>
    <property type="match status" value="1"/>
</dbReference>
<dbReference type="PIRSF" id="PIRSF000676">
    <property type="entry name" value="Homoser_kin"/>
    <property type="match status" value="1"/>
</dbReference>
<dbReference type="KEGG" id="erz:ER308_06005"/>
<comment type="subcellular location">
    <subcellularLocation>
        <location evidence="7">Cytoplasm</location>
    </subcellularLocation>
</comment>
<comment type="catalytic activity">
    <reaction evidence="7">
        <text>L-homoserine + ATP = O-phospho-L-homoserine + ADP + H(+)</text>
        <dbReference type="Rhea" id="RHEA:13985"/>
        <dbReference type="ChEBI" id="CHEBI:15378"/>
        <dbReference type="ChEBI" id="CHEBI:30616"/>
        <dbReference type="ChEBI" id="CHEBI:57476"/>
        <dbReference type="ChEBI" id="CHEBI:57590"/>
        <dbReference type="ChEBI" id="CHEBI:456216"/>
        <dbReference type="EC" id="2.7.1.39"/>
    </reaction>
</comment>
<keyword evidence="1 7" id="KW-0028">Amino-acid biosynthesis</keyword>
<comment type="similarity">
    <text evidence="7">Belongs to the GHMP kinase family. Homoserine kinase subfamily.</text>
</comment>
<dbReference type="Proteomes" id="UP000291469">
    <property type="component" value="Chromosome"/>
</dbReference>
<evidence type="ECO:0000256" key="6">
    <source>
        <dbReference type="ARBA" id="ARBA00022840"/>
    </source>
</evidence>
<dbReference type="SUPFAM" id="SSF54211">
    <property type="entry name" value="Ribosomal protein S5 domain 2-like"/>
    <property type="match status" value="1"/>
</dbReference>
<dbReference type="EMBL" id="CP036402">
    <property type="protein sequence ID" value="QBI19136.1"/>
    <property type="molecule type" value="Genomic_DNA"/>
</dbReference>
<dbReference type="PANTHER" id="PTHR20861:SF1">
    <property type="entry name" value="HOMOSERINE KINASE"/>
    <property type="match status" value="1"/>
</dbReference>
<dbReference type="NCBIfam" id="TIGR00191">
    <property type="entry name" value="thrB"/>
    <property type="match status" value="1"/>
</dbReference>
<dbReference type="InterPro" id="IPR006204">
    <property type="entry name" value="GHMP_kinase_N_dom"/>
</dbReference>
<dbReference type="GO" id="GO:0004413">
    <property type="term" value="F:homoserine kinase activity"/>
    <property type="evidence" value="ECO:0007669"/>
    <property type="project" value="UniProtKB-UniRule"/>
</dbReference>
<comment type="pathway">
    <text evidence="7">Amino-acid biosynthesis; L-threonine biosynthesis; L-threonine from L-aspartate: step 4/5.</text>
</comment>
<evidence type="ECO:0000259" key="10">
    <source>
        <dbReference type="Pfam" id="PF08544"/>
    </source>
</evidence>
<evidence type="ECO:0000313" key="11">
    <source>
        <dbReference type="EMBL" id="QBI19136.1"/>
    </source>
</evidence>
<proteinExistence type="inferred from homology"/>
<dbReference type="InterPro" id="IPR014721">
    <property type="entry name" value="Ribsml_uS5_D2-typ_fold_subgr"/>
</dbReference>
<evidence type="ECO:0000256" key="7">
    <source>
        <dbReference type="HAMAP-Rule" id="MF_00384"/>
    </source>
</evidence>
<dbReference type="GO" id="GO:0009088">
    <property type="term" value="P:threonine biosynthetic process"/>
    <property type="evidence" value="ECO:0007669"/>
    <property type="project" value="UniProtKB-UniRule"/>
</dbReference>
<dbReference type="InterPro" id="IPR013750">
    <property type="entry name" value="GHMP_kinase_C_dom"/>
</dbReference>
<keyword evidence="4 7" id="KW-0547">Nucleotide-binding</keyword>
<feature type="binding site" evidence="7">
    <location>
        <begin position="90"/>
        <end position="100"/>
    </location>
    <ligand>
        <name>ATP</name>
        <dbReference type="ChEBI" id="CHEBI:30616"/>
    </ligand>
</feature>
<evidence type="ECO:0000256" key="3">
    <source>
        <dbReference type="ARBA" id="ARBA00022697"/>
    </source>
</evidence>
<dbReference type="Gene3D" id="3.30.230.10">
    <property type="match status" value="1"/>
</dbReference>
<dbReference type="PANTHER" id="PTHR20861">
    <property type="entry name" value="HOMOSERINE/4-DIPHOSPHOCYTIDYL-2-C-METHYL-D-ERYTHRITOL KINASE"/>
    <property type="match status" value="1"/>
</dbReference>
<dbReference type="PRINTS" id="PR00958">
    <property type="entry name" value="HOMSERKINASE"/>
</dbReference>
<dbReference type="GO" id="GO:0005737">
    <property type="term" value="C:cytoplasm"/>
    <property type="evidence" value="ECO:0007669"/>
    <property type="project" value="UniProtKB-SubCell"/>
</dbReference>
<dbReference type="AlphaFoldDB" id="A0A411YD82"/>
<evidence type="ECO:0000259" key="9">
    <source>
        <dbReference type="Pfam" id="PF00288"/>
    </source>
</evidence>
<dbReference type="InterPro" id="IPR000870">
    <property type="entry name" value="Homoserine_kinase"/>
</dbReference>
<dbReference type="HAMAP" id="MF_00384">
    <property type="entry name" value="Homoser_kinase"/>
    <property type="match status" value="1"/>
</dbReference>
<dbReference type="Pfam" id="PF08544">
    <property type="entry name" value="GHMP_kinases_C"/>
    <property type="match status" value="1"/>
</dbReference>
<dbReference type="UniPathway" id="UPA00050">
    <property type="reaction ID" value="UER00064"/>
</dbReference>
<organism evidence="11 12">
    <name type="scientific">Egibacter rhizosphaerae</name>
    <dbReference type="NCBI Taxonomy" id="1670831"/>
    <lineage>
        <taxon>Bacteria</taxon>
        <taxon>Bacillati</taxon>
        <taxon>Actinomycetota</taxon>
        <taxon>Nitriliruptoria</taxon>
        <taxon>Egibacterales</taxon>
        <taxon>Egibacteraceae</taxon>
        <taxon>Egibacter</taxon>
    </lineage>
</organism>